<sequence length="599" mass="65647">MAGPSRPPPKVPPRHAGGQGSYTAQDAPPPYSSFETDTFTKHALDIPFAGKDLRRRSTDSLRPPGPEEQHARRRLLLVYIHGFQGNERSFQSFPAHVHNVVTMLLSESHVVHSKIYPRYRSKKHITVARDDFSRWLAPHEDEKTDVILFGHSMGGLLSAEVAVMPADDGRSMRHRILGTINFDVPFLGMHPGVIKAGLSSIFAPSPDTPAESADTGQIYLTSPNASEASIPGVHAASQPTSPAATNTSNPLQSSDPNFNPAFENDVILPMRKGWMNAWHFVNKHSDNLFKGTKQLIKSHVEFAGGMADYSSLRARYAKIRSLDVADDQVRASIVGNKFVPPRKRFVNYYTASTGRPKREKLPAKVENTEQSQKVSPAGSSRHSLDPGDASRGRLKDDNVSLKPSSAVSSRAPSAAASPRISLNEHTNDGVIEKDIKELNLDDSPVEGRNDTPTMPPADGSATIGSDQAPTAEQRQAMEATVPRSRDSSPGPSSPDLSRYKSNTSVQTNETQSKDAPVKPKKDRKFCALPPKDSQGNRDPVWVRVFMKDVDEVAAHCGLFVESAPAYPSLVSDVAERVKEWVQDAESERVARELDAQYEY</sequence>
<dbReference type="PANTHER" id="PTHR47842">
    <property type="entry name" value="EXPRESSED PROTEIN"/>
    <property type="match status" value="1"/>
</dbReference>
<evidence type="ECO:0000313" key="2">
    <source>
        <dbReference type="EMBL" id="KAF2224267.1"/>
    </source>
</evidence>
<keyword evidence="3" id="KW-1185">Reference proteome</keyword>
<organism evidence="2 3">
    <name type="scientific">Elsinoe ampelina</name>
    <dbReference type="NCBI Taxonomy" id="302913"/>
    <lineage>
        <taxon>Eukaryota</taxon>
        <taxon>Fungi</taxon>
        <taxon>Dikarya</taxon>
        <taxon>Ascomycota</taxon>
        <taxon>Pezizomycotina</taxon>
        <taxon>Dothideomycetes</taxon>
        <taxon>Dothideomycetidae</taxon>
        <taxon>Myriangiales</taxon>
        <taxon>Elsinoaceae</taxon>
        <taxon>Elsinoe</taxon>
    </lineage>
</organism>
<feature type="compositionally biased region" description="Pro residues" evidence="1">
    <location>
        <begin position="1"/>
        <end position="11"/>
    </location>
</feature>
<proteinExistence type="predicted"/>
<feature type="region of interest" description="Disordered" evidence="1">
    <location>
        <begin position="229"/>
        <end position="256"/>
    </location>
</feature>
<feature type="compositionally biased region" description="Low complexity" evidence="1">
    <location>
        <begin position="487"/>
        <end position="496"/>
    </location>
</feature>
<evidence type="ECO:0008006" key="4">
    <source>
        <dbReference type="Google" id="ProtNLM"/>
    </source>
</evidence>
<feature type="region of interest" description="Disordered" evidence="1">
    <location>
        <begin position="1"/>
        <end position="36"/>
    </location>
</feature>
<feature type="compositionally biased region" description="Polar residues" evidence="1">
    <location>
        <begin position="499"/>
        <end position="510"/>
    </location>
</feature>
<gene>
    <name evidence="2" type="ORF">BDZ85DRAFT_280867</name>
</gene>
<reference evidence="3" key="1">
    <citation type="journal article" date="2020" name="Stud. Mycol.">
        <title>101 Dothideomycetes genomes: A test case for predicting lifestyles and emergence of pathogens.</title>
        <authorList>
            <person name="Haridas S."/>
            <person name="Albert R."/>
            <person name="Binder M."/>
            <person name="Bloem J."/>
            <person name="LaButti K."/>
            <person name="Salamov A."/>
            <person name="Andreopoulos B."/>
            <person name="Baker S."/>
            <person name="Barry K."/>
            <person name="Bills G."/>
            <person name="Bluhm B."/>
            <person name="Cannon C."/>
            <person name="Castanera R."/>
            <person name="Culley D."/>
            <person name="Daum C."/>
            <person name="Ezra D."/>
            <person name="Gonzalez J."/>
            <person name="Henrissat B."/>
            <person name="Kuo A."/>
            <person name="Liang C."/>
            <person name="Lipzen A."/>
            <person name="Lutzoni F."/>
            <person name="Magnuson J."/>
            <person name="Mondo S."/>
            <person name="Nolan M."/>
            <person name="Ohm R."/>
            <person name="Pangilinan J."/>
            <person name="Park H.-J."/>
            <person name="Ramirez L."/>
            <person name="Alfaro M."/>
            <person name="Sun H."/>
            <person name="Tritt A."/>
            <person name="Yoshinaga Y."/>
            <person name="Zwiers L.-H."/>
            <person name="Turgeon B."/>
            <person name="Goodwin S."/>
            <person name="Spatafora J."/>
            <person name="Crous P."/>
            <person name="Grigoriev I."/>
        </authorList>
    </citation>
    <scope>NUCLEOTIDE SEQUENCE [LARGE SCALE GENOMIC DNA]</scope>
    <source>
        <strain evidence="3">CECT 20119</strain>
    </source>
</reference>
<feature type="region of interest" description="Disordered" evidence="1">
    <location>
        <begin position="356"/>
        <end position="537"/>
    </location>
</feature>
<feature type="compositionally biased region" description="Basic and acidic residues" evidence="1">
    <location>
        <begin position="425"/>
        <end position="449"/>
    </location>
</feature>
<feature type="compositionally biased region" description="Basic and acidic residues" evidence="1">
    <location>
        <begin position="382"/>
        <end position="399"/>
    </location>
</feature>
<dbReference type="PANTHER" id="PTHR47842:SF3">
    <property type="entry name" value="DUF676 DOMAIN-CONTAINING PROTEIN"/>
    <property type="match status" value="1"/>
</dbReference>
<feature type="compositionally biased region" description="Low complexity" evidence="1">
    <location>
        <begin position="403"/>
        <end position="421"/>
    </location>
</feature>
<dbReference type="EMBL" id="ML992505">
    <property type="protein sequence ID" value="KAF2224267.1"/>
    <property type="molecule type" value="Genomic_DNA"/>
</dbReference>
<feature type="compositionally biased region" description="Basic and acidic residues" evidence="1">
    <location>
        <begin position="51"/>
        <end position="69"/>
    </location>
</feature>
<accession>A0A6A6GF65</accession>
<name>A0A6A6GF65_9PEZI</name>
<dbReference type="SUPFAM" id="SSF53474">
    <property type="entry name" value="alpha/beta-Hydrolases"/>
    <property type="match status" value="1"/>
</dbReference>
<feature type="compositionally biased region" description="Polar residues" evidence="1">
    <location>
        <begin position="462"/>
        <end position="473"/>
    </location>
</feature>
<evidence type="ECO:0000313" key="3">
    <source>
        <dbReference type="Proteomes" id="UP000799538"/>
    </source>
</evidence>
<protein>
    <recommendedName>
        <fullName evidence="4">AB hydrolase-1 domain-containing protein</fullName>
    </recommendedName>
</protein>
<feature type="region of interest" description="Disordered" evidence="1">
    <location>
        <begin position="50"/>
        <end position="69"/>
    </location>
</feature>
<dbReference type="InterPro" id="IPR029058">
    <property type="entry name" value="AB_hydrolase_fold"/>
</dbReference>
<dbReference type="Proteomes" id="UP000799538">
    <property type="component" value="Unassembled WGS sequence"/>
</dbReference>
<feature type="compositionally biased region" description="Polar residues" evidence="1">
    <location>
        <begin position="237"/>
        <end position="256"/>
    </location>
</feature>
<feature type="compositionally biased region" description="Polar residues" evidence="1">
    <location>
        <begin position="368"/>
        <end position="381"/>
    </location>
</feature>
<dbReference type="OrthoDB" id="3248508at2759"/>
<dbReference type="AlphaFoldDB" id="A0A6A6GF65"/>
<dbReference type="Gene3D" id="3.40.50.1820">
    <property type="entry name" value="alpha/beta hydrolase"/>
    <property type="match status" value="1"/>
</dbReference>
<evidence type="ECO:0000256" key="1">
    <source>
        <dbReference type="SAM" id="MobiDB-lite"/>
    </source>
</evidence>